<feature type="domain" description="HTH lysR-type" evidence="1">
    <location>
        <begin position="26"/>
        <end position="86"/>
    </location>
</feature>
<dbReference type="Proteomes" id="UP000244168">
    <property type="component" value="Unassembled WGS sequence"/>
</dbReference>
<evidence type="ECO:0000313" key="3">
    <source>
        <dbReference type="Proteomes" id="UP000244168"/>
    </source>
</evidence>
<dbReference type="Gene3D" id="1.10.10.10">
    <property type="entry name" value="Winged helix-like DNA-binding domain superfamily/Winged helix DNA-binding domain"/>
    <property type="match status" value="1"/>
</dbReference>
<organism evidence="2 3">
    <name type="scientific">Mucilaginibacter yixingensis</name>
    <dbReference type="NCBI Taxonomy" id="1295612"/>
    <lineage>
        <taxon>Bacteria</taxon>
        <taxon>Pseudomonadati</taxon>
        <taxon>Bacteroidota</taxon>
        <taxon>Sphingobacteriia</taxon>
        <taxon>Sphingobacteriales</taxon>
        <taxon>Sphingobacteriaceae</taxon>
        <taxon>Mucilaginibacter</taxon>
    </lineage>
</organism>
<dbReference type="InterPro" id="IPR000847">
    <property type="entry name" value="LysR_HTH_N"/>
</dbReference>
<dbReference type="EMBL" id="QAOQ01000005">
    <property type="protein sequence ID" value="PTQ95669.1"/>
    <property type="molecule type" value="Genomic_DNA"/>
</dbReference>
<dbReference type="Pfam" id="PF00126">
    <property type="entry name" value="HTH_1"/>
    <property type="match status" value="1"/>
</dbReference>
<name>A0A2T5J8E8_9SPHI</name>
<dbReference type="SUPFAM" id="SSF46785">
    <property type="entry name" value="Winged helix' DNA-binding domain"/>
    <property type="match status" value="1"/>
</dbReference>
<dbReference type="GO" id="GO:0003700">
    <property type="term" value="F:DNA-binding transcription factor activity"/>
    <property type="evidence" value="ECO:0007669"/>
    <property type="project" value="InterPro"/>
</dbReference>
<evidence type="ECO:0000313" key="2">
    <source>
        <dbReference type="EMBL" id="PTQ95669.1"/>
    </source>
</evidence>
<dbReference type="InterPro" id="IPR051815">
    <property type="entry name" value="Molybdate_resp_trans_reg"/>
</dbReference>
<protein>
    <submittedName>
        <fullName evidence="2">Molybdate transport system regulatory protein</fullName>
    </submittedName>
</protein>
<dbReference type="InterPro" id="IPR036388">
    <property type="entry name" value="WH-like_DNA-bd_sf"/>
</dbReference>
<sequence length="121" mass="13681">MPPSFKYNGKLWIENGTERLLGPGRVELLERIQQTGSIRQAAMQMQMSYRQAWQIVAHLNTQFGEPIVVSHRGGKGGGYAEITPKGLAVMKIFRDFHQQFHAFLDAHTQELIANLTTSVEK</sequence>
<reference evidence="2 3" key="1">
    <citation type="submission" date="2018-04" db="EMBL/GenBank/DDBJ databases">
        <title>Genomic Encyclopedia of Archaeal and Bacterial Type Strains, Phase II (KMG-II): from individual species to whole genera.</title>
        <authorList>
            <person name="Goeker M."/>
        </authorList>
    </citation>
    <scope>NUCLEOTIDE SEQUENCE [LARGE SCALE GENOMIC DNA]</scope>
    <source>
        <strain evidence="2 3">DSM 26809</strain>
    </source>
</reference>
<dbReference type="PANTHER" id="PTHR30432:SF1">
    <property type="entry name" value="DNA-BINDING TRANSCRIPTIONAL DUAL REGULATOR MODE"/>
    <property type="match status" value="1"/>
</dbReference>
<comment type="caution">
    <text evidence="2">The sequence shown here is derived from an EMBL/GenBank/DDBJ whole genome shotgun (WGS) entry which is preliminary data.</text>
</comment>
<dbReference type="AlphaFoldDB" id="A0A2T5J8E8"/>
<keyword evidence="3" id="KW-1185">Reference proteome</keyword>
<accession>A0A2T5J8E8</accession>
<dbReference type="InterPro" id="IPR036390">
    <property type="entry name" value="WH_DNA-bd_sf"/>
</dbReference>
<evidence type="ECO:0000259" key="1">
    <source>
        <dbReference type="Pfam" id="PF00126"/>
    </source>
</evidence>
<gene>
    <name evidence="2" type="ORF">C8P68_105174</name>
</gene>
<dbReference type="OrthoDB" id="9805928at2"/>
<dbReference type="PANTHER" id="PTHR30432">
    <property type="entry name" value="TRANSCRIPTIONAL REGULATOR MODE"/>
    <property type="match status" value="1"/>
</dbReference>
<proteinExistence type="predicted"/>
<dbReference type="RefSeq" id="WP_107829170.1">
    <property type="nucleotide sequence ID" value="NZ_CP160205.1"/>
</dbReference>